<dbReference type="EMBL" id="JAEKMH010000003">
    <property type="protein sequence ID" value="MBJ3785780.1"/>
    <property type="molecule type" value="Genomic_DNA"/>
</dbReference>
<dbReference type="RefSeq" id="WP_198877008.1">
    <property type="nucleotide sequence ID" value="NZ_JAEKMH010000003.1"/>
</dbReference>
<keyword evidence="2" id="KW-1185">Reference proteome</keyword>
<evidence type="ECO:0000313" key="2">
    <source>
        <dbReference type="Proteomes" id="UP000602124"/>
    </source>
</evidence>
<accession>A0A934J0Y9</accession>
<gene>
    <name evidence="1" type="ORF">JEQ47_13725</name>
</gene>
<protein>
    <submittedName>
        <fullName evidence="1">Uncharacterized protein</fullName>
    </submittedName>
</protein>
<reference evidence="1" key="1">
    <citation type="submission" date="2020-12" db="EMBL/GenBank/DDBJ databases">
        <title>Devosia sp. MSA67 isolated from Mo River.</title>
        <authorList>
            <person name="Ma F."/>
            <person name="Zi Z."/>
        </authorList>
    </citation>
    <scope>NUCLEOTIDE SEQUENCE</scope>
    <source>
        <strain evidence="1">MSA67</strain>
    </source>
</reference>
<comment type="caution">
    <text evidence="1">The sequence shown here is derived from an EMBL/GenBank/DDBJ whole genome shotgun (WGS) entry which is preliminary data.</text>
</comment>
<proteinExistence type="predicted"/>
<evidence type="ECO:0000313" key="1">
    <source>
        <dbReference type="EMBL" id="MBJ3785780.1"/>
    </source>
</evidence>
<dbReference type="AlphaFoldDB" id="A0A934J0Y9"/>
<organism evidence="1 2">
    <name type="scientific">Devosia sediminis</name>
    <dbReference type="NCBI Taxonomy" id="2798801"/>
    <lineage>
        <taxon>Bacteria</taxon>
        <taxon>Pseudomonadati</taxon>
        <taxon>Pseudomonadota</taxon>
        <taxon>Alphaproteobacteria</taxon>
        <taxon>Hyphomicrobiales</taxon>
        <taxon>Devosiaceae</taxon>
        <taxon>Devosia</taxon>
    </lineage>
</organism>
<name>A0A934J0Y9_9HYPH</name>
<sequence length="70" mass="7596">MTDYDVTMDELETLALFTEPGQPEDVDPQHFAKLLSMALLEQKEGGPVLTDSGRDCLTCNGRDPGPAPAF</sequence>
<dbReference type="Proteomes" id="UP000602124">
    <property type="component" value="Unassembled WGS sequence"/>
</dbReference>